<dbReference type="AlphaFoldDB" id="W1P417"/>
<reference evidence="2" key="1">
    <citation type="journal article" date="2013" name="Science">
        <title>The Amborella genome and the evolution of flowering plants.</title>
        <authorList>
            <consortium name="Amborella Genome Project"/>
        </authorList>
    </citation>
    <scope>NUCLEOTIDE SEQUENCE [LARGE SCALE GENOMIC DNA]</scope>
</reference>
<accession>W1P417</accession>
<evidence type="ECO:0000313" key="1">
    <source>
        <dbReference type="EMBL" id="ERN01680.1"/>
    </source>
</evidence>
<dbReference type="Gramene" id="ERN01680">
    <property type="protein sequence ID" value="ERN01680"/>
    <property type="gene ID" value="AMTR_s00090p00147560"/>
</dbReference>
<protein>
    <submittedName>
        <fullName evidence="1">Uncharacterized protein</fullName>
    </submittedName>
</protein>
<proteinExistence type="predicted"/>
<dbReference type="HOGENOM" id="CLU_2200500_0_0_1"/>
<dbReference type="Proteomes" id="UP000017836">
    <property type="component" value="Unassembled WGS sequence"/>
</dbReference>
<name>W1P417_AMBTC</name>
<gene>
    <name evidence="1" type="ORF">AMTR_s00090p00147560</name>
</gene>
<keyword evidence="2" id="KW-1185">Reference proteome</keyword>
<evidence type="ECO:0000313" key="2">
    <source>
        <dbReference type="Proteomes" id="UP000017836"/>
    </source>
</evidence>
<sequence length="108" mass="11030">MFAYEAVVEEEDAHIEQYGGYGTGCGGRYPGYEGRLGGYPGDSGNPRYGGTLATADTQATMGVAIDMAPAMVVGVEAMDAAPTDTDVVAIGGAIVACKPSSRPSPKHK</sequence>
<organism evidence="1 2">
    <name type="scientific">Amborella trichopoda</name>
    <dbReference type="NCBI Taxonomy" id="13333"/>
    <lineage>
        <taxon>Eukaryota</taxon>
        <taxon>Viridiplantae</taxon>
        <taxon>Streptophyta</taxon>
        <taxon>Embryophyta</taxon>
        <taxon>Tracheophyta</taxon>
        <taxon>Spermatophyta</taxon>
        <taxon>Magnoliopsida</taxon>
        <taxon>Amborellales</taxon>
        <taxon>Amborellaceae</taxon>
        <taxon>Amborella</taxon>
    </lineage>
</organism>
<dbReference type="EMBL" id="KI394757">
    <property type="protein sequence ID" value="ERN01680.1"/>
    <property type="molecule type" value="Genomic_DNA"/>
</dbReference>